<feature type="domain" description="RDRP3-5 N-terminal" evidence="1">
    <location>
        <begin position="24"/>
        <end position="85"/>
    </location>
</feature>
<dbReference type="InterPro" id="IPR058697">
    <property type="entry name" value="RDRP3-5_N"/>
</dbReference>
<dbReference type="Pfam" id="PF26249">
    <property type="entry name" value="4HB_RdRP3_N"/>
    <property type="match status" value="1"/>
</dbReference>
<evidence type="ECO:0000259" key="1">
    <source>
        <dbReference type="Pfam" id="PF26249"/>
    </source>
</evidence>
<keyword evidence="3" id="KW-1185">Reference proteome</keyword>
<dbReference type="AlphaFoldDB" id="A0A843VR99"/>
<organism evidence="2 3">
    <name type="scientific">Colocasia esculenta</name>
    <name type="common">Wild taro</name>
    <name type="synonym">Arum esculentum</name>
    <dbReference type="NCBI Taxonomy" id="4460"/>
    <lineage>
        <taxon>Eukaryota</taxon>
        <taxon>Viridiplantae</taxon>
        <taxon>Streptophyta</taxon>
        <taxon>Embryophyta</taxon>
        <taxon>Tracheophyta</taxon>
        <taxon>Spermatophyta</taxon>
        <taxon>Magnoliopsida</taxon>
        <taxon>Liliopsida</taxon>
        <taxon>Araceae</taxon>
        <taxon>Aroideae</taxon>
        <taxon>Colocasieae</taxon>
        <taxon>Colocasia</taxon>
    </lineage>
</organism>
<protein>
    <recommendedName>
        <fullName evidence="1">RDRP3-5 N-terminal domain-containing protein</fullName>
    </recommendedName>
</protein>
<sequence length="193" mass="20880">MDLAPSSPPPLAVLPRSPGGIVDLPASVEEMIGRVCRDQGVLPPEPHARKLLADLGEVVSMDILRKISNTKVQKSFTGYIIHLGRNTDVSPCRTVRAHTAQDGVSLSSYSSPSPNKASLASILMKPFWEELLKNAGVVPERMGMTNGHAVPDEASSLPSRFQMHLRATTSPELIALGELEFRKAFLVLSYIGK</sequence>
<reference evidence="2" key="1">
    <citation type="submission" date="2017-07" db="EMBL/GenBank/DDBJ databases">
        <title>Taro Niue Genome Assembly and Annotation.</title>
        <authorList>
            <person name="Atibalentja N."/>
            <person name="Keating K."/>
            <person name="Fields C.J."/>
        </authorList>
    </citation>
    <scope>NUCLEOTIDE SEQUENCE</scope>
    <source>
        <strain evidence="2">Niue_2</strain>
        <tissue evidence="2">Leaf</tissue>
    </source>
</reference>
<gene>
    <name evidence="2" type="ORF">Taro_028251</name>
</gene>
<dbReference type="Proteomes" id="UP000652761">
    <property type="component" value="Unassembled WGS sequence"/>
</dbReference>
<name>A0A843VR99_COLES</name>
<proteinExistence type="predicted"/>
<evidence type="ECO:0000313" key="2">
    <source>
        <dbReference type="EMBL" id="MQL95584.1"/>
    </source>
</evidence>
<accession>A0A843VR99</accession>
<comment type="caution">
    <text evidence="2">The sequence shown here is derived from an EMBL/GenBank/DDBJ whole genome shotgun (WGS) entry which is preliminary data.</text>
</comment>
<dbReference type="EMBL" id="NMUH01001807">
    <property type="protein sequence ID" value="MQL95584.1"/>
    <property type="molecule type" value="Genomic_DNA"/>
</dbReference>
<dbReference type="OrthoDB" id="6513042at2759"/>
<evidence type="ECO:0000313" key="3">
    <source>
        <dbReference type="Proteomes" id="UP000652761"/>
    </source>
</evidence>